<keyword evidence="10" id="KW-1185">Reference proteome</keyword>
<evidence type="ECO:0000256" key="5">
    <source>
        <dbReference type="SAM" id="Coils"/>
    </source>
</evidence>
<sequence length="2098" mass="237695">MNKKSISKNLHSSIESKPDETFISEDDVTTHNQKLKSKTFLKNSDKLETLPQSTVLNEKGSLERFESQTNDKKKKIIYRSEKVMEEMKKAAQLNAQVKVNVRFLNESQISGGFLSNDDGAKNFTNEQSDRHDNFLSDGFSNSFSRNAKNESGSKNFTIPDCSKREQRQQTQGQAGDCGPGRSVFASLYKDLVSGVKVEDTHLSSNCSENNSRLERVDSSNTRFCIVEKNCSEKANEPKNSNNLETNHITEHKFTITLKNVDNGCAHSVKNDFVKSKKPRKTSESYRQIIRKLKLNKLHKSKKELKKCNANILKVFADKNYIQQKHVKSEISENLKFALKCSIDNDRWKKTIDTSFEKSTNKSFHNISDQTLKADICNSNCQSKFKKKKFLSNTRSPEHSRNKDGGYDSDKTDICDYNDENNNRNDELHHTNSLSNLKKLNCLAVLNLMPSQDIHNSKLALQDVHSKLLNSYKSILTGNKWNIFDDNLKIYGLNEYDKYCKCDFTEFSQNEETETLQRQKIKSSIEDKDSNGAAGNTRWLRQQKAYYKFYETDEIEQYQKYSMLKMKKLKAEKKMQGQETIDKKFDKDPLKYEKDPLGIEDPGMKDTDELTNGNLVINIITSHSNDLCDDDDDDYEGNLVMDEKSFESNSDTSVVSSQNKQKTLLTKKVKRKLDHNKELLFSDEKTKVKYKKRKNSKKNDIEVGETSSNETNDERYQVSHTSGSNKIENKSESFILSRELGPNFNWLENKIQKNYKTDDVLCDVNPTDRKLHKIHKKKNMLDQNDDCLKNNKSEPSNSHVNSSIDDYNKKTSDANSNKGGSSKFNASTNNICLSNSNNLKETTSGDVKLSKSLDRQPTSAHYQTNTHDHDKNMSELSKFKRSDCHSDNKTGEILESGFRQEAKAKTLVGENYIGANKVKSNDNLSLPVIKCSELLNQSDMIDYKKKLEIYSKLKQMSEAKMQEIRNLEFEKEKVKIELWNLYNIHLRAAEMGSRTEEALCNKNGNPSYSYIPVPSPPLNIETSNIKSLEHSSSVNVSSTNVEESVDKDSLERPCVVCGPAMPHQKLLSYDANNNSALHQPRHQNANQLNTFHMDFMLQHQLLSNQATVPKQSVNDKSQNVKNASNKTQLESSIDVSDKHWKALHHLQAQQKYLPNDLLFDQQQKQNFDSLQRRKLNRVALLSSSPTNCNSSQNLNHWVGVNSGIFDNQIASQPISPQNSYSKIAGVVECKLSDQLNLSQFINQQQQFRQLQQKILSQHDHHKSITYQQRLQQPIQNEEINESKTTQCGTSTTNQQLSSSTTLINDPLNMCYTVHNELLEQAFHIPTKHNSPQILLHHLPSSTSSSRYDDNFRISSSKAQKSVNSSINADNDSNTEFHILQKQVDVVDIKPILDLSNKSNVSIFSKNMTSPANNCSNVEASPETIALDLSKESHLTPLNLKININSNKDVEVASPIESSKENNSTNNKSPSPSANVKNKVDSFVTADTSKHSLKQKLSTVLGTGVRRPLSRPRSCEPVRGNTDSFERFLKRQTSILAQTTISLVTTHTETCLSSSCTTTFSPLPHNIQPTIAMVTNSSINVTEEDKFISKSDVLVKNVSTLSKADISTASIYQAISNVVDADQSEVLLDLCLKDQSASPATIAAPVTKESIIKIFDSSVASSSPETQKITADKTSLVSISSVSTVVTVSTTPVKLVSKPVIDLTDDLNIPTTHCQEKVVSPQLASSTGQYATNNQNKLKKYSSPALANAVAFENITTDVASNVVQLKARNGISNLTLEPKNRPQEMITMKPMKMQASQQQLLQQNSLLRLTSPQQLQQSNVNFVELLQQQQQSLQQYVQQPPQQYLQQQAQHIIQQQPQFPYQQSMSSMSNLSLNQSTLPYFSMKQQQQQQQQQQQTMLAQPKARRQHESPIVISPPPAFLDGTTSNATLPATVPPHIKKFAYSQKPHFLDYPQQQMQKQVFPNVNYLQKPIPIRSSVINNNSSNIPNSNINAFKQNMLNLLNDKRLLQQQQVMQPNQYLMTEQQHLLQKHQFLQQQLNFSQQQQQQQQQTQQQQQQHICSNCFQSAKFICSACRKVSYCSRECQADSWEKGHKNDCKPI</sequence>
<evidence type="ECO:0000256" key="6">
    <source>
        <dbReference type="SAM" id="MobiDB-lite"/>
    </source>
</evidence>
<dbReference type="InterPro" id="IPR002893">
    <property type="entry name" value="Znf_MYND"/>
</dbReference>
<feature type="compositionally biased region" description="Polar residues" evidence="6">
    <location>
        <begin position="145"/>
        <end position="156"/>
    </location>
</feature>
<keyword evidence="2 4" id="KW-0863">Zinc-finger</keyword>
<evidence type="ECO:0000259" key="7">
    <source>
        <dbReference type="PROSITE" id="PS50865"/>
    </source>
</evidence>
<feature type="compositionally biased region" description="Polar residues" evidence="6">
    <location>
        <begin position="812"/>
        <end position="825"/>
    </location>
</feature>
<dbReference type="Pfam" id="PF01753">
    <property type="entry name" value="zf-MYND"/>
    <property type="match status" value="1"/>
</dbReference>
<keyword evidence="1" id="KW-0479">Metal-binding</keyword>
<dbReference type="KEGG" id="hro:HELRODRAFT_169995"/>
<dbReference type="OrthoDB" id="432970at2759"/>
<dbReference type="GO" id="GO:0003713">
    <property type="term" value="F:transcription coactivator activity"/>
    <property type="evidence" value="ECO:0000318"/>
    <property type="project" value="GO_Central"/>
</dbReference>
<dbReference type="GeneID" id="20203033"/>
<feature type="compositionally biased region" description="Low complexity" evidence="6">
    <location>
        <begin position="1459"/>
        <end position="1471"/>
    </location>
</feature>
<dbReference type="STRING" id="6412.T1F2I3"/>
<dbReference type="EnsemblMetazoa" id="HelroT169995">
    <property type="protein sequence ID" value="HelroP169995"/>
    <property type="gene ID" value="HelroG169995"/>
</dbReference>
<reference evidence="10" key="1">
    <citation type="submission" date="2012-12" db="EMBL/GenBank/DDBJ databases">
        <authorList>
            <person name="Hellsten U."/>
            <person name="Grimwood J."/>
            <person name="Chapman J.A."/>
            <person name="Shapiro H."/>
            <person name="Aerts A."/>
            <person name="Otillar R.P."/>
            <person name="Terry A.Y."/>
            <person name="Boore J.L."/>
            <person name="Simakov O."/>
            <person name="Marletaz F."/>
            <person name="Cho S.-J."/>
            <person name="Edsinger-Gonzales E."/>
            <person name="Havlak P."/>
            <person name="Kuo D.-H."/>
            <person name="Larsson T."/>
            <person name="Lv J."/>
            <person name="Arendt D."/>
            <person name="Savage R."/>
            <person name="Osoegawa K."/>
            <person name="de Jong P."/>
            <person name="Lindberg D.R."/>
            <person name="Seaver E.C."/>
            <person name="Weisblat D.A."/>
            <person name="Putnam N.H."/>
            <person name="Grigoriev I.V."/>
            <person name="Rokhsar D.S."/>
        </authorList>
    </citation>
    <scope>NUCLEOTIDE SEQUENCE</scope>
</reference>
<dbReference type="RefSeq" id="XP_009014080.1">
    <property type="nucleotide sequence ID" value="XM_009015832.1"/>
</dbReference>
<keyword evidence="3" id="KW-0862">Zinc</keyword>
<evidence type="ECO:0000256" key="2">
    <source>
        <dbReference type="ARBA" id="ARBA00022771"/>
    </source>
</evidence>
<feature type="region of interest" description="Disordered" evidence="6">
    <location>
        <begin position="1453"/>
        <end position="1475"/>
    </location>
</feature>
<dbReference type="SUPFAM" id="SSF144232">
    <property type="entry name" value="HIT/MYND zinc finger-like"/>
    <property type="match status" value="1"/>
</dbReference>
<evidence type="ECO:0000256" key="3">
    <source>
        <dbReference type="ARBA" id="ARBA00022833"/>
    </source>
</evidence>
<protein>
    <recommendedName>
        <fullName evidence="7">MYND-type domain-containing protein</fullName>
    </recommendedName>
</protein>
<reference evidence="9" key="3">
    <citation type="submission" date="2015-06" db="UniProtKB">
        <authorList>
            <consortium name="EnsemblMetazoa"/>
        </authorList>
    </citation>
    <scope>IDENTIFICATION</scope>
</reference>
<dbReference type="PROSITE" id="PS50865">
    <property type="entry name" value="ZF_MYND_2"/>
    <property type="match status" value="1"/>
</dbReference>
<name>T1F2I3_HELRO</name>
<accession>T1F2I3</accession>
<dbReference type="EMBL" id="KB096183">
    <property type="protein sequence ID" value="ESO07469.1"/>
    <property type="molecule type" value="Genomic_DNA"/>
</dbReference>
<gene>
    <name evidence="9" type="primary">20203033</name>
    <name evidence="8" type="ORF">HELRODRAFT_169995</name>
</gene>
<feature type="domain" description="MYND-type" evidence="7">
    <location>
        <begin position="2058"/>
        <end position="2095"/>
    </location>
</feature>
<feature type="region of interest" description="Disordered" evidence="6">
    <location>
        <begin position="690"/>
        <end position="728"/>
    </location>
</feature>
<feature type="region of interest" description="Disordered" evidence="6">
    <location>
        <begin position="1"/>
        <end position="27"/>
    </location>
</feature>
<reference evidence="8 10" key="2">
    <citation type="journal article" date="2013" name="Nature">
        <title>Insights into bilaterian evolution from three spiralian genomes.</title>
        <authorList>
            <person name="Simakov O."/>
            <person name="Marletaz F."/>
            <person name="Cho S.J."/>
            <person name="Edsinger-Gonzales E."/>
            <person name="Havlak P."/>
            <person name="Hellsten U."/>
            <person name="Kuo D.H."/>
            <person name="Larsson T."/>
            <person name="Lv J."/>
            <person name="Arendt D."/>
            <person name="Savage R."/>
            <person name="Osoegawa K."/>
            <person name="de Jong P."/>
            <person name="Grimwood J."/>
            <person name="Chapman J.A."/>
            <person name="Shapiro H."/>
            <person name="Aerts A."/>
            <person name="Otillar R.P."/>
            <person name="Terry A.Y."/>
            <person name="Boore J.L."/>
            <person name="Grigoriev I.V."/>
            <person name="Lindberg D.R."/>
            <person name="Seaver E.C."/>
            <person name="Weisblat D.A."/>
            <person name="Putnam N.H."/>
            <person name="Rokhsar D.S."/>
        </authorList>
    </citation>
    <scope>NUCLEOTIDE SEQUENCE</scope>
</reference>
<evidence type="ECO:0000256" key="1">
    <source>
        <dbReference type="ARBA" id="ARBA00022723"/>
    </source>
</evidence>
<dbReference type="InParanoid" id="T1F2I3"/>
<feature type="region of interest" description="Disordered" evidence="6">
    <location>
        <begin position="770"/>
        <end position="825"/>
    </location>
</feature>
<dbReference type="GO" id="GO:0016592">
    <property type="term" value="C:mediator complex"/>
    <property type="evidence" value="ECO:0000318"/>
    <property type="project" value="GO_Central"/>
</dbReference>
<dbReference type="EMBL" id="AMQM01003449">
    <property type="status" value="NOT_ANNOTATED_CDS"/>
    <property type="molecule type" value="Genomic_DNA"/>
</dbReference>
<dbReference type="HOGENOM" id="CLU_232420_0_0_1"/>
<dbReference type="InterPro" id="IPR051647">
    <property type="entry name" value="Mediator_comp_sub12"/>
</dbReference>
<dbReference type="GO" id="GO:0045944">
    <property type="term" value="P:positive regulation of transcription by RNA polymerase II"/>
    <property type="evidence" value="ECO:0000318"/>
    <property type="project" value="GO_Central"/>
</dbReference>
<proteinExistence type="predicted"/>
<organism evidence="9 10">
    <name type="scientific">Helobdella robusta</name>
    <name type="common">Californian leech</name>
    <dbReference type="NCBI Taxonomy" id="6412"/>
    <lineage>
        <taxon>Eukaryota</taxon>
        <taxon>Metazoa</taxon>
        <taxon>Spiralia</taxon>
        <taxon>Lophotrochozoa</taxon>
        <taxon>Annelida</taxon>
        <taxon>Clitellata</taxon>
        <taxon>Hirudinea</taxon>
        <taxon>Rhynchobdellida</taxon>
        <taxon>Glossiphoniidae</taxon>
        <taxon>Helobdella</taxon>
    </lineage>
</organism>
<feature type="coiled-coil region" evidence="5">
    <location>
        <begin position="949"/>
        <end position="976"/>
    </location>
</feature>
<evidence type="ECO:0000256" key="4">
    <source>
        <dbReference type="PROSITE-ProRule" id="PRU00134"/>
    </source>
</evidence>
<dbReference type="Gene3D" id="6.10.140.2220">
    <property type="match status" value="1"/>
</dbReference>
<dbReference type="PANTHER" id="PTHR46007:SF8">
    <property type="entry name" value="C2H2-TYPE DOMAIN-CONTAINING PROTEIN"/>
    <property type="match status" value="1"/>
</dbReference>
<evidence type="ECO:0000313" key="8">
    <source>
        <dbReference type="EMBL" id="ESO07469.1"/>
    </source>
</evidence>
<keyword evidence="5" id="KW-0175">Coiled coil</keyword>
<dbReference type="PANTHER" id="PTHR46007">
    <property type="entry name" value="MEDIATOR OF RNA POLYMERASE II TRANSCRIPTION SUBUNIT 12"/>
    <property type="match status" value="1"/>
</dbReference>
<dbReference type="GO" id="GO:0008270">
    <property type="term" value="F:zinc ion binding"/>
    <property type="evidence" value="ECO:0007669"/>
    <property type="project" value="UniProtKB-KW"/>
</dbReference>
<dbReference type="Proteomes" id="UP000015101">
    <property type="component" value="Unassembled WGS sequence"/>
</dbReference>
<evidence type="ECO:0000313" key="9">
    <source>
        <dbReference type="EnsemblMetazoa" id="HelroP169995"/>
    </source>
</evidence>
<feature type="region of interest" description="Disordered" evidence="6">
    <location>
        <begin position="145"/>
        <end position="178"/>
    </location>
</feature>
<feature type="compositionally biased region" description="Polar residues" evidence="6">
    <location>
        <begin position="792"/>
        <end position="804"/>
    </location>
</feature>
<dbReference type="CTD" id="20203033"/>
<evidence type="ECO:0000313" key="10">
    <source>
        <dbReference type="Proteomes" id="UP000015101"/>
    </source>
</evidence>